<evidence type="ECO:0000256" key="1">
    <source>
        <dbReference type="SAM" id="SignalP"/>
    </source>
</evidence>
<evidence type="ECO:0000313" key="2">
    <source>
        <dbReference type="EMBL" id="KZM22869.1"/>
    </source>
</evidence>
<proteinExistence type="predicted"/>
<organism evidence="2 3">
    <name type="scientific">Didymella rabiei</name>
    <name type="common">Chickpea ascochyta blight fungus</name>
    <name type="synonym">Mycosphaerella rabiei</name>
    <dbReference type="NCBI Taxonomy" id="5454"/>
    <lineage>
        <taxon>Eukaryota</taxon>
        <taxon>Fungi</taxon>
        <taxon>Dikarya</taxon>
        <taxon>Ascomycota</taxon>
        <taxon>Pezizomycotina</taxon>
        <taxon>Dothideomycetes</taxon>
        <taxon>Pleosporomycetidae</taxon>
        <taxon>Pleosporales</taxon>
        <taxon>Pleosporineae</taxon>
        <taxon>Didymellaceae</taxon>
        <taxon>Ascochyta</taxon>
    </lineage>
</organism>
<comment type="caution">
    <text evidence="2">The sequence shown here is derived from an EMBL/GenBank/DDBJ whole genome shotgun (WGS) entry which is preliminary data.</text>
</comment>
<reference evidence="2 3" key="1">
    <citation type="journal article" date="2016" name="Sci. Rep.">
        <title>Draft genome sequencing and secretome analysis of fungal phytopathogen Ascochyta rabiei provides insight into the necrotrophic effector repertoire.</title>
        <authorList>
            <person name="Verma S."/>
            <person name="Gazara R.K."/>
            <person name="Nizam S."/>
            <person name="Parween S."/>
            <person name="Chattopadhyay D."/>
            <person name="Verma P.K."/>
        </authorList>
    </citation>
    <scope>NUCLEOTIDE SEQUENCE [LARGE SCALE GENOMIC DNA]</scope>
    <source>
        <strain evidence="2 3">ArDII</strain>
    </source>
</reference>
<protein>
    <submittedName>
        <fullName evidence="2">Uncharacterized protein</fullName>
    </submittedName>
</protein>
<sequence>MLVASFVAALLSAVEVTYSAPIEGSSPPSDPYNCGYVRTRWNSSAVAGIFALESCTPFYYNETIGNYQDAFAYTLYGGCTCRFYSIVEDCLKNAPVPQYTGSTDRWHEPLFAEPRPTWYTCHESK</sequence>
<feature type="chain" id="PRO_5007842179" evidence="1">
    <location>
        <begin position="20"/>
        <end position="125"/>
    </location>
</feature>
<keyword evidence="3" id="KW-1185">Reference proteome</keyword>
<name>A0A163D2W9_DIDRA</name>
<gene>
    <name evidence="2" type="ORF">ST47_g5970</name>
</gene>
<dbReference type="AlphaFoldDB" id="A0A163D2W9"/>
<dbReference type="EMBL" id="JYNV01000205">
    <property type="protein sequence ID" value="KZM22869.1"/>
    <property type="molecule type" value="Genomic_DNA"/>
</dbReference>
<dbReference type="Proteomes" id="UP000076837">
    <property type="component" value="Unassembled WGS sequence"/>
</dbReference>
<keyword evidence="1" id="KW-0732">Signal</keyword>
<evidence type="ECO:0000313" key="3">
    <source>
        <dbReference type="Proteomes" id="UP000076837"/>
    </source>
</evidence>
<accession>A0A163D2W9</accession>
<feature type="signal peptide" evidence="1">
    <location>
        <begin position="1"/>
        <end position="19"/>
    </location>
</feature>